<dbReference type="HOGENOM" id="CLU_019578_0_0_1"/>
<dbReference type="EMBL" id="CAFZ01000031">
    <property type="protein sequence ID" value="CCA68384.1"/>
    <property type="molecule type" value="Genomic_DNA"/>
</dbReference>
<evidence type="ECO:0000313" key="1">
    <source>
        <dbReference type="EMBL" id="CCA68384.1"/>
    </source>
</evidence>
<dbReference type="AlphaFoldDB" id="G4TAM8"/>
<keyword evidence="2" id="KW-1185">Reference proteome</keyword>
<dbReference type="eggNOG" id="ENOG502S653">
    <property type="taxonomic scope" value="Eukaryota"/>
</dbReference>
<gene>
    <name evidence="1" type="ORF">PIIN_11774</name>
</gene>
<name>G4TAM8_SERID</name>
<protein>
    <recommendedName>
        <fullName evidence="3">DUF1308 domain-containing protein</fullName>
    </recommendedName>
</protein>
<dbReference type="PANTHER" id="PTHR13379:SF0">
    <property type="entry name" value="UPF0415 PROTEIN C7ORF25"/>
    <property type="match status" value="1"/>
</dbReference>
<sequence length="554" mass="62728">MHKELTLQEQLDKLKGILAETRSTTFWESLAILDETKDRDILETHESDIPGLRHLKVSIQKEIESIETHLALEAEGKSQNPLSTNTLYYLALWHEILLAPRPIIALGRHFDLPKEGVYTEAKSGKKINKVKVDIVAENGRRWLRVNTTKESRLVTEFRAIEAFGYESEDEDVSDAATRRLPMDKYLDNTVYESGRFLSLAADKFQAENGGDRPIIQLRLSRLGHGENEIQDERIKHTLTRLTDLGIKVSFAPEASSIQLVPEPAPPSGFYIPSQINLDLSMLIAIVTDISHAPLPPTREAVDELFRPQAERSWRRQMEKNPNLPDESLEHCRALAEQTRHEMDHGLIENIYQHLRSSPDADSAHFWTTNEAKTRLLAIIEKIGGEDELRRARAMFSLEHEAPELFWLNSRIPVEHRPKIIPILILPDEEPLGTANLSMFQRQVMTTCNAILSRPLRPEIKSNHPDKSIQAPMRFAARLSMHTIQSLLLGAQSGMLTVTSNKTSVKHLLREMRGFSLPSALHSTAETHATSPLAILVLEPRSLSQSMRIDYASNS</sequence>
<dbReference type="PANTHER" id="PTHR13379">
    <property type="entry name" value="UNCHARACTERIZED DUF1308"/>
    <property type="match status" value="1"/>
</dbReference>
<dbReference type="Proteomes" id="UP000007148">
    <property type="component" value="Unassembled WGS sequence"/>
</dbReference>
<reference evidence="1 2" key="1">
    <citation type="journal article" date="2011" name="PLoS Pathog.">
        <title>Endophytic Life Strategies Decoded by Genome and Transcriptome Analyses of the Mutualistic Root Symbiont Piriformospora indica.</title>
        <authorList>
            <person name="Zuccaro A."/>
            <person name="Lahrmann U."/>
            <person name="Guldener U."/>
            <person name="Langen G."/>
            <person name="Pfiffi S."/>
            <person name="Biedenkopf D."/>
            <person name="Wong P."/>
            <person name="Samans B."/>
            <person name="Grimm C."/>
            <person name="Basiewicz M."/>
            <person name="Murat C."/>
            <person name="Martin F."/>
            <person name="Kogel K.H."/>
        </authorList>
    </citation>
    <scope>NUCLEOTIDE SEQUENCE [LARGE SCALE GENOMIC DNA]</scope>
    <source>
        <strain evidence="1 2">DSM 11827</strain>
    </source>
</reference>
<proteinExistence type="predicted"/>
<dbReference type="OMA" id="RRWIRVN"/>
<evidence type="ECO:0008006" key="3">
    <source>
        <dbReference type="Google" id="ProtNLM"/>
    </source>
</evidence>
<accession>G4TAM8</accession>
<dbReference type="OrthoDB" id="14527at2759"/>
<comment type="caution">
    <text evidence="1">The sequence shown here is derived from an EMBL/GenBank/DDBJ whole genome shotgun (WGS) entry which is preliminary data.</text>
</comment>
<evidence type="ECO:0000313" key="2">
    <source>
        <dbReference type="Proteomes" id="UP000007148"/>
    </source>
</evidence>
<organism evidence="1 2">
    <name type="scientific">Serendipita indica (strain DSM 11827)</name>
    <name type="common">Root endophyte fungus</name>
    <name type="synonym">Piriformospora indica</name>
    <dbReference type="NCBI Taxonomy" id="1109443"/>
    <lineage>
        <taxon>Eukaryota</taxon>
        <taxon>Fungi</taxon>
        <taxon>Dikarya</taxon>
        <taxon>Basidiomycota</taxon>
        <taxon>Agaricomycotina</taxon>
        <taxon>Agaricomycetes</taxon>
        <taxon>Sebacinales</taxon>
        <taxon>Serendipitaceae</taxon>
        <taxon>Serendipita</taxon>
    </lineage>
</organism>
<dbReference type="InParanoid" id="G4TAM8"/>